<name>A0A0W0W1B5_9GAMM</name>
<dbReference type="SUPFAM" id="SSF56801">
    <property type="entry name" value="Acetyl-CoA synthetase-like"/>
    <property type="match status" value="1"/>
</dbReference>
<dbReference type="PATRIC" id="fig|454.4.peg.1269"/>
<dbReference type="Pfam" id="PF07993">
    <property type="entry name" value="NAD_binding_4"/>
    <property type="match status" value="1"/>
</dbReference>
<dbReference type="InterPro" id="IPR009081">
    <property type="entry name" value="PP-bd_ACP"/>
</dbReference>
<dbReference type="Gene3D" id="3.40.50.720">
    <property type="entry name" value="NAD(P)-binding Rossmann-like Domain"/>
    <property type="match status" value="1"/>
</dbReference>
<dbReference type="Proteomes" id="UP000054761">
    <property type="component" value="Unassembled WGS sequence"/>
</dbReference>
<dbReference type="PANTHER" id="PTHR44845">
    <property type="entry name" value="CARRIER DOMAIN-CONTAINING PROTEIN"/>
    <property type="match status" value="1"/>
</dbReference>
<dbReference type="InterPro" id="IPR013120">
    <property type="entry name" value="FAR_NAD-bd"/>
</dbReference>
<feature type="domain" description="Carrier" evidence="3">
    <location>
        <begin position="522"/>
        <end position="596"/>
    </location>
</feature>
<sequence length="981" mass="111169">MGVYFMPSTLYDQFEQQAKSTPSKPCLSNGKKTFSYAQALELIDVISCQLQRKGVQSGNIVAIYSEKNITSVLSFLAISRLGATVLTLDTAFPAKMLSFVLEDANVQWIISEHTFPVKVSLPVLFFSELMAKTESSFTNCHTPVPAPAWLVYSSGTTGNPKGIVISHQAILSSIFSRYQFSDYQSNDKVACSIYFYWEVFRPLFRGACVYVIEDRLLLDIKNYTAFIHQHGITETLWTPSYAQMLLQCLDFEQLRCLLPLKRVWLNGEVVCRQLTEEALAKLSHIDFFNLYSISETFDVAARSLSHQNISEDGFASIGYPLSQVEALVLNENEQRCLPREQGELYISSPFLANGYLNQNELQKQSFKDVHIGGKKKRFFKTKDVARQNEDGEIFILGRNDHVVKLRGYNISLLAIEDTIKQHLPVRQCVVTIEGHHPVSQMIVALLQPENLDTFISTYELDIASGLSAKLQAFLKSFLPHYAIPVKFSCVHSLQWNRYSAKLDRKNTKQSAIGETVSTHASQSNAIALKGIWHEVLQLPQELIHENSDFFVLGGHSLQAIQFIQRFNQHFIKKLDLNRLYQLPVFAEQLYWLTNDEPPENSSNTSYILNDANVQFSSSVKPPRHSNLATAKTVFITGTTGFLGAHWLASCLKQTACRYYCLIRCENKERGFHRLKETFKKYRLDTSLLNGRIEVIPGTLIEPQFGLEAKNWDFLTHEIDVILHAAATVNLLYPYDKLRASIVEGTKTILTLATTQSLKPTVLISSDAVFSHAAHRSASFLPKSSFYHLSYGYAQAKWIQEQLVQAAASACQLPYCVVRLGNLSASLKTGIGNDQDANHLLMKWIKQQGYLPQNIFLEFTPVDLIADVLSKQCLNKIEADVFSLSQLNCCREREISALLADWPLRSIQEQDWLQLLEIHEPALHALWQIENLFSAKAYTLKDDSKRECYSESLTLSPHKLRHSLLLLAEQQETILTHEKEKA</sequence>
<comment type="caution">
    <text evidence="4">The sequence shown here is derived from an EMBL/GenBank/DDBJ whole genome shotgun (WGS) entry which is preliminary data.</text>
</comment>
<dbReference type="InterPro" id="IPR036291">
    <property type="entry name" value="NAD(P)-bd_dom_sf"/>
</dbReference>
<dbReference type="PANTHER" id="PTHR44845:SF6">
    <property type="entry name" value="BETA-ALANINE-ACTIVATING ENZYME"/>
    <property type="match status" value="1"/>
</dbReference>
<protein>
    <submittedName>
        <fullName evidence="4">Peptide synthetase, non-ribosomal</fullName>
    </submittedName>
</protein>
<accession>A0A0W0W1B5</accession>
<dbReference type="InterPro" id="IPR042099">
    <property type="entry name" value="ANL_N_sf"/>
</dbReference>
<dbReference type="SUPFAM" id="SSF47336">
    <property type="entry name" value="ACP-like"/>
    <property type="match status" value="1"/>
</dbReference>
<proteinExistence type="predicted"/>
<evidence type="ECO:0000313" key="5">
    <source>
        <dbReference type="Proteomes" id="UP000054761"/>
    </source>
</evidence>
<dbReference type="OrthoDB" id="9757559at2"/>
<keyword evidence="5" id="KW-1185">Reference proteome</keyword>
<organism evidence="4 5">
    <name type="scientific">Legionella israelensis</name>
    <dbReference type="NCBI Taxonomy" id="454"/>
    <lineage>
        <taxon>Bacteria</taxon>
        <taxon>Pseudomonadati</taxon>
        <taxon>Pseudomonadota</taxon>
        <taxon>Gammaproteobacteria</taxon>
        <taxon>Legionellales</taxon>
        <taxon>Legionellaceae</taxon>
        <taxon>Legionella</taxon>
    </lineage>
</organism>
<evidence type="ECO:0000256" key="2">
    <source>
        <dbReference type="ARBA" id="ARBA00022553"/>
    </source>
</evidence>
<dbReference type="Gene3D" id="3.40.50.12780">
    <property type="entry name" value="N-terminal domain of ligase-like"/>
    <property type="match status" value="1"/>
</dbReference>
<evidence type="ECO:0000259" key="3">
    <source>
        <dbReference type="PROSITE" id="PS50075"/>
    </source>
</evidence>
<dbReference type="InterPro" id="IPR036736">
    <property type="entry name" value="ACP-like_sf"/>
</dbReference>
<dbReference type="Gene3D" id="1.10.1200.10">
    <property type="entry name" value="ACP-like"/>
    <property type="match status" value="1"/>
</dbReference>
<dbReference type="SUPFAM" id="SSF51735">
    <property type="entry name" value="NAD(P)-binding Rossmann-fold domains"/>
    <property type="match status" value="1"/>
</dbReference>
<gene>
    <name evidence="4" type="ORF">Lisr_1179</name>
</gene>
<evidence type="ECO:0000256" key="1">
    <source>
        <dbReference type="ARBA" id="ARBA00022450"/>
    </source>
</evidence>
<dbReference type="Pfam" id="PF00501">
    <property type="entry name" value="AMP-binding"/>
    <property type="match status" value="1"/>
</dbReference>
<dbReference type="AlphaFoldDB" id="A0A0W0W1B5"/>
<evidence type="ECO:0000313" key="4">
    <source>
        <dbReference type="EMBL" id="KTD26224.1"/>
    </source>
</evidence>
<dbReference type="PROSITE" id="PS00455">
    <property type="entry name" value="AMP_BINDING"/>
    <property type="match status" value="1"/>
</dbReference>
<dbReference type="InterPro" id="IPR000873">
    <property type="entry name" value="AMP-dep_synth/lig_dom"/>
</dbReference>
<dbReference type="EMBL" id="LNYH01000055">
    <property type="protein sequence ID" value="KTD26224.1"/>
    <property type="molecule type" value="Genomic_DNA"/>
</dbReference>
<keyword evidence="1" id="KW-0596">Phosphopantetheine</keyword>
<dbReference type="PROSITE" id="PS50075">
    <property type="entry name" value="CARRIER"/>
    <property type="match status" value="1"/>
</dbReference>
<keyword evidence="2" id="KW-0597">Phosphoprotein</keyword>
<dbReference type="InterPro" id="IPR045851">
    <property type="entry name" value="AMP-bd_C_sf"/>
</dbReference>
<reference evidence="4 5" key="1">
    <citation type="submission" date="2015-11" db="EMBL/GenBank/DDBJ databases">
        <title>Genomic analysis of 38 Legionella species identifies large and diverse effector repertoires.</title>
        <authorList>
            <person name="Burstein D."/>
            <person name="Amaro F."/>
            <person name="Zusman T."/>
            <person name="Lifshitz Z."/>
            <person name="Cohen O."/>
            <person name="Gilbert J.A."/>
            <person name="Pupko T."/>
            <person name="Shuman H.A."/>
            <person name="Segal G."/>
        </authorList>
    </citation>
    <scope>NUCLEOTIDE SEQUENCE [LARGE SCALE GENOMIC DNA]</scope>
    <source>
        <strain evidence="4 5">Bercovier 4</strain>
    </source>
</reference>
<dbReference type="InterPro" id="IPR020845">
    <property type="entry name" value="AMP-binding_CS"/>
</dbReference>
<dbReference type="Gene3D" id="3.30.300.30">
    <property type="match status" value="1"/>
</dbReference>
<dbReference type="STRING" id="454.Lisr_1179"/>
<dbReference type="Pfam" id="PF00550">
    <property type="entry name" value="PP-binding"/>
    <property type="match status" value="1"/>
</dbReference>